<name>A0ABW5JGA9_9BACT</name>
<protein>
    <recommendedName>
        <fullName evidence="4">VWFA domain-containing protein</fullName>
    </recommendedName>
</protein>
<reference evidence="3" key="1">
    <citation type="journal article" date="2019" name="Int. J. Syst. Evol. Microbiol.">
        <title>The Global Catalogue of Microorganisms (GCM) 10K type strain sequencing project: providing services to taxonomists for standard genome sequencing and annotation.</title>
        <authorList>
            <consortium name="The Broad Institute Genomics Platform"/>
            <consortium name="The Broad Institute Genome Sequencing Center for Infectious Disease"/>
            <person name="Wu L."/>
            <person name="Ma J."/>
        </authorList>
    </citation>
    <scope>NUCLEOTIDE SEQUENCE [LARGE SCALE GENOMIC DNA]</scope>
    <source>
        <strain evidence="3">KCTC 52042</strain>
    </source>
</reference>
<proteinExistence type="predicted"/>
<dbReference type="Proteomes" id="UP001597460">
    <property type="component" value="Unassembled WGS sequence"/>
</dbReference>
<keyword evidence="1" id="KW-0732">Signal</keyword>
<comment type="caution">
    <text evidence="2">The sequence shown here is derived from an EMBL/GenBank/DDBJ whole genome shotgun (WGS) entry which is preliminary data.</text>
</comment>
<evidence type="ECO:0008006" key="4">
    <source>
        <dbReference type="Google" id="ProtNLM"/>
    </source>
</evidence>
<evidence type="ECO:0000256" key="1">
    <source>
        <dbReference type="SAM" id="SignalP"/>
    </source>
</evidence>
<accession>A0ABW5JGA9</accession>
<organism evidence="2 3">
    <name type="scientific">Gracilimonas halophila</name>
    <dbReference type="NCBI Taxonomy" id="1834464"/>
    <lineage>
        <taxon>Bacteria</taxon>
        <taxon>Pseudomonadati</taxon>
        <taxon>Balneolota</taxon>
        <taxon>Balneolia</taxon>
        <taxon>Balneolales</taxon>
        <taxon>Balneolaceae</taxon>
        <taxon>Gracilimonas</taxon>
    </lineage>
</organism>
<feature type="signal peptide" evidence="1">
    <location>
        <begin position="1"/>
        <end position="22"/>
    </location>
</feature>
<sequence>MMKPKRLLIILITILVLGNCTTSDEPNPRLSMFVGVDISGSYQNSGHFDNSIEFLSQYIYAHLNGIEELEKPNVLFVSSIGGSNDNEPKTFYPIQTFENRSPAEIEEKLREIFPKETQNRFTDFNAFFEQIALTIRNKNLLLRPVSVVMLSDGIPDVTVNGETDFRSLDFSPLEKLSRNITIRLLYTDATTGRNWQTKVPRRRVKVWTQDANVMTSWNDSTIFIPDQPIEEQDRFISWIEDNVDFGVRARRVD</sequence>
<evidence type="ECO:0000313" key="2">
    <source>
        <dbReference type="EMBL" id="MFD2531056.1"/>
    </source>
</evidence>
<evidence type="ECO:0000313" key="3">
    <source>
        <dbReference type="Proteomes" id="UP001597460"/>
    </source>
</evidence>
<feature type="chain" id="PRO_5046165837" description="VWFA domain-containing protein" evidence="1">
    <location>
        <begin position="23"/>
        <end position="253"/>
    </location>
</feature>
<keyword evidence="3" id="KW-1185">Reference proteome</keyword>
<dbReference type="EMBL" id="JBHULI010000002">
    <property type="protein sequence ID" value="MFD2531056.1"/>
    <property type="molecule type" value="Genomic_DNA"/>
</dbReference>
<gene>
    <name evidence="2" type="ORF">ACFSVN_01195</name>
</gene>
<dbReference type="RefSeq" id="WP_390297386.1">
    <property type="nucleotide sequence ID" value="NZ_JBHULI010000002.1"/>
</dbReference>